<dbReference type="EMBL" id="MFTI01000024">
    <property type="protein sequence ID" value="OGI59820.1"/>
    <property type="molecule type" value="Genomic_DNA"/>
</dbReference>
<reference evidence="3 4" key="1">
    <citation type="journal article" date="2016" name="Nat. Commun.">
        <title>Thousands of microbial genomes shed light on interconnected biogeochemical processes in an aquifer system.</title>
        <authorList>
            <person name="Anantharaman K."/>
            <person name="Brown C.T."/>
            <person name="Hug L.A."/>
            <person name="Sharon I."/>
            <person name="Castelle C.J."/>
            <person name="Probst A.J."/>
            <person name="Thomas B.C."/>
            <person name="Singh A."/>
            <person name="Wilkins M.J."/>
            <person name="Karaoz U."/>
            <person name="Brodie E.L."/>
            <person name="Williams K.H."/>
            <person name="Hubbard S.S."/>
            <person name="Banfield J.F."/>
        </authorList>
    </citation>
    <scope>NUCLEOTIDE SEQUENCE [LARGE SCALE GENOMIC DNA]</scope>
</reference>
<sequence length="212" mass="23526">MSQLQYNEIREKKIIIYGGEPCEVVESHVARTQQRKPQNQVKLKSLISGKTIAATFHVSESAPEADIEKRDVTFLYQNKPARTTVQSSGGEYWFCDPLDKSNRFKLEANLIGDAGKFLKQNGNVTALVWNDDDKPADAEALAGKGKIIKITLPIKMEFLVKEALPAVRGDTSKGGNKIITLENGTTLNAPMFLNEGDIIRVNTETGEYVERV</sequence>
<dbReference type="SUPFAM" id="SSF50104">
    <property type="entry name" value="Translation proteins SH3-like domain"/>
    <property type="match status" value="1"/>
</dbReference>
<dbReference type="InterPro" id="IPR015365">
    <property type="entry name" value="Elong-fact-P_C"/>
</dbReference>
<evidence type="ECO:0000313" key="4">
    <source>
        <dbReference type="Proteomes" id="UP000177869"/>
    </source>
</evidence>
<proteinExistence type="inferred from homology"/>
<accession>A0A1F6UR33</accession>
<gene>
    <name evidence="3" type="ORF">A2814_02365</name>
</gene>
<dbReference type="AlphaFoldDB" id="A0A1F6UR33"/>
<dbReference type="Pfam" id="PF09285">
    <property type="entry name" value="Elong-fact-P_C"/>
    <property type="match status" value="1"/>
</dbReference>
<dbReference type="Gene3D" id="2.30.30.30">
    <property type="match status" value="1"/>
</dbReference>
<dbReference type="InterPro" id="IPR008991">
    <property type="entry name" value="Translation_prot_SH3-like_sf"/>
</dbReference>
<dbReference type="Proteomes" id="UP000177869">
    <property type="component" value="Unassembled WGS sequence"/>
</dbReference>
<name>A0A1F6UR33_9BACT</name>
<dbReference type="Pfam" id="PF08207">
    <property type="entry name" value="EFP_N"/>
    <property type="match status" value="1"/>
</dbReference>
<dbReference type="InterPro" id="IPR013185">
    <property type="entry name" value="Transl_elong_KOW-like"/>
</dbReference>
<dbReference type="GO" id="GO:0043043">
    <property type="term" value="P:peptide biosynthetic process"/>
    <property type="evidence" value="ECO:0007669"/>
    <property type="project" value="InterPro"/>
</dbReference>
<dbReference type="InterPro" id="IPR020599">
    <property type="entry name" value="Transl_elong_fac_P/YeiP"/>
</dbReference>
<dbReference type="GO" id="GO:0003746">
    <property type="term" value="F:translation elongation factor activity"/>
    <property type="evidence" value="ECO:0007669"/>
    <property type="project" value="TreeGrafter"/>
</dbReference>
<dbReference type="SMART" id="SM00841">
    <property type="entry name" value="Elong-fact-P_C"/>
    <property type="match status" value="1"/>
</dbReference>
<dbReference type="PIRSF" id="PIRSF005901">
    <property type="entry name" value="EF-P"/>
    <property type="match status" value="1"/>
</dbReference>
<dbReference type="CDD" id="cd05794">
    <property type="entry name" value="S1_EF-P_repeat_2"/>
    <property type="match status" value="1"/>
</dbReference>
<evidence type="ECO:0000256" key="1">
    <source>
        <dbReference type="ARBA" id="ARBA00009479"/>
    </source>
</evidence>
<dbReference type="InterPro" id="IPR014722">
    <property type="entry name" value="Rib_uL2_dom2"/>
</dbReference>
<dbReference type="FunFam" id="2.40.50.140:FF:000004">
    <property type="entry name" value="Elongation factor P"/>
    <property type="match status" value="1"/>
</dbReference>
<feature type="domain" description="Elongation factor P C-terminal" evidence="2">
    <location>
        <begin position="156"/>
        <end position="211"/>
    </location>
</feature>
<dbReference type="PANTHER" id="PTHR30053:SF12">
    <property type="entry name" value="ELONGATION FACTOR P (EF-P) FAMILY PROTEIN"/>
    <property type="match status" value="1"/>
</dbReference>
<comment type="similarity">
    <text evidence="1">Belongs to the elongation factor P family.</text>
</comment>
<dbReference type="GO" id="GO:0005829">
    <property type="term" value="C:cytosol"/>
    <property type="evidence" value="ECO:0007669"/>
    <property type="project" value="UniProtKB-ARBA"/>
</dbReference>
<protein>
    <recommendedName>
        <fullName evidence="2">Elongation factor P C-terminal domain-containing protein</fullName>
    </recommendedName>
</protein>
<organism evidence="3 4">
    <name type="scientific">Candidatus Nomurabacteria bacterium RIFCSPHIGHO2_01_FULL_38_19</name>
    <dbReference type="NCBI Taxonomy" id="1801732"/>
    <lineage>
        <taxon>Bacteria</taxon>
        <taxon>Candidatus Nomuraibacteriota</taxon>
    </lineage>
</organism>
<dbReference type="InterPro" id="IPR012340">
    <property type="entry name" value="NA-bd_OB-fold"/>
</dbReference>
<dbReference type="STRING" id="1801732.A2814_02365"/>
<comment type="caution">
    <text evidence="3">The sequence shown here is derived from an EMBL/GenBank/DDBJ whole genome shotgun (WGS) entry which is preliminary data.</text>
</comment>
<dbReference type="Gene3D" id="2.40.50.140">
    <property type="entry name" value="Nucleic acid-binding proteins"/>
    <property type="match status" value="2"/>
</dbReference>
<evidence type="ECO:0000313" key="3">
    <source>
        <dbReference type="EMBL" id="OGI59820.1"/>
    </source>
</evidence>
<dbReference type="SUPFAM" id="SSF50249">
    <property type="entry name" value="Nucleic acid-binding proteins"/>
    <property type="match status" value="1"/>
</dbReference>
<evidence type="ECO:0000259" key="2">
    <source>
        <dbReference type="SMART" id="SM00841"/>
    </source>
</evidence>
<dbReference type="PANTHER" id="PTHR30053">
    <property type="entry name" value="ELONGATION FACTOR P"/>
    <property type="match status" value="1"/>
</dbReference>